<dbReference type="STRING" id="1760988.SAMN02949497_2046"/>
<dbReference type="AlphaFoldDB" id="A0A1Y6D1I9"/>
<accession>A0A1Y6D1I9</accession>
<evidence type="ECO:0000256" key="3">
    <source>
        <dbReference type="ARBA" id="ARBA00022729"/>
    </source>
</evidence>
<evidence type="ECO:0000256" key="4">
    <source>
        <dbReference type="ARBA" id="ARBA00022927"/>
    </source>
</evidence>
<feature type="compositionally biased region" description="Pro residues" evidence="5">
    <location>
        <begin position="29"/>
        <end position="41"/>
    </location>
</feature>
<gene>
    <name evidence="7" type="ORF">SAMN02949497_2046</name>
</gene>
<evidence type="ECO:0000256" key="1">
    <source>
        <dbReference type="ARBA" id="ARBA00011245"/>
    </source>
</evidence>
<dbReference type="Gene3D" id="2.50.20.10">
    <property type="entry name" value="Lipoprotein localisation LolA/LolB/LppX"/>
    <property type="match status" value="1"/>
</dbReference>
<evidence type="ECO:0000256" key="5">
    <source>
        <dbReference type="SAM" id="MobiDB-lite"/>
    </source>
</evidence>
<keyword evidence="4" id="KW-0653">Protein transport</keyword>
<feature type="signal peptide" evidence="6">
    <location>
        <begin position="1"/>
        <end position="24"/>
    </location>
</feature>
<name>A0A1Y6D1I9_9GAMM</name>
<dbReference type="RefSeq" id="WP_176225181.1">
    <property type="nucleotide sequence ID" value="NZ_FXAM01000001.1"/>
</dbReference>
<reference evidence="7 8" key="1">
    <citation type="submission" date="2016-12" db="EMBL/GenBank/DDBJ databases">
        <authorList>
            <person name="Song W.-J."/>
            <person name="Kurnit D.M."/>
        </authorList>
    </citation>
    <scope>NUCLEOTIDE SEQUENCE [LARGE SCALE GENOMIC DNA]</scope>
    <source>
        <strain evidence="7 8">175</strain>
    </source>
</reference>
<keyword evidence="2" id="KW-0813">Transport</keyword>
<evidence type="ECO:0000256" key="6">
    <source>
        <dbReference type="SAM" id="SignalP"/>
    </source>
</evidence>
<keyword evidence="3 6" id="KW-0732">Signal</keyword>
<feature type="chain" id="PRO_5012306061" description="DUF2092 domain-containing protein" evidence="6">
    <location>
        <begin position="25"/>
        <end position="291"/>
    </location>
</feature>
<evidence type="ECO:0008006" key="9">
    <source>
        <dbReference type="Google" id="ProtNLM"/>
    </source>
</evidence>
<dbReference type="PROSITE" id="PS51257">
    <property type="entry name" value="PROKAR_LIPOPROTEIN"/>
    <property type="match status" value="1"/>
</dbReference>
<keyword evidence="8" id="KW-1185">Reference proteome</keyword>
<dbReference type="SUPFAM" id="SSF89392">
    <property type="entry name" value="Prokaryotic lipoproteins and lipoprotein localization factors"/>
    <property type="match status" value="1"/>
</dbReference>
<dbReference type="GO" id="GO:0015031">
    <property type="term" value="P:protein transport"/>
    <property type="evidence" value="ECO:0007669"/>
    <property type="project" value="UniProtKB-KW"/>
</dbReference>
<dbReference type="InterPro" id="IPR029046">
    <property type="entry name" value="LolA/LolB/LppX"/>
</dbReference>
<evidence type="ECO:0000256" key="2">
    <source>
        <dbReference type="ARBA" id="ARBA00022448"/>
    </source>
</evidence>
<organism evidence="7 8">
    <name type="scientific">Methylomagnum ishizawai</name>
    <dbReference type="NCBI Taxonomy" id="1760988"/>
    <lineage>
        <taxon>Bacteria</taxon>
        <taxon>Pseudomonadati</taxon>
        <taxon>Pseudomonadota</taxon>
        <taxon>Gammaproteobacteria</taxon>
        <taxon>Methylococcales</taxon>
        <taxon>Methylococcaceae</taxon>
        <taxon>Methylomagnum</taxon>
    </lineage>
</organism>
<dbReference type="Proteomes" id="UP000192923">
    <property type="component" value="Unassembled WGS sequence"/>
</dbReference>
<evidence type="ECO:0000313" key="7">
    <source>
        <dbReference type="EMBL" id="SMF94713.1"/>
    </source>
</evidence>
<evidence type="ECO:0000313" key="8">
    <source>
        <dbReference type="Proteomes" id="UP000192923"/>
    </source>
</evidence>
<dbReference type="EMBL" id="FXAM01000001">
    <property type="protein sequence ID" value="SMF94713.1"/>
    <property type="molecule type" value="Genomic_DNA"/>
</dbReference>
<feature type="compositionally biased region" description="Low complexity" evidence="5">
    <location>
        <begin position="42"/>
        <end position="53"/>
    </location>
</feature>
<sequence>MREHHTRRALCLPGFLALTLFGCAHGPKPPAAPAQPSPPAAAAPAPQAGGTQPAPVIEQRALDLLKQMSQTLASAKSYTYSSRSAMEVPGKTGQYLTFFSRADVALERPDKLRARIGGDIPSFQIVYDGKQVAAYDPDKNLYATAPAPATLDDTLKMLMDQSGVYFPSSDVMVSDPYATMTQGLQSAFVVGTSAVDGLPCEHLAFMAPGIHWEIWIETGKHPLPRRLAATYTDAANFPRFQVEFADWNLKPRLAPGAFVFKPPAGAKRIEFASEKGAILKQLEGGGGAPQP</sequence>
<dbReference type="InterPro" id="IPR019207">
    <property type="entry name" value="DUF2092"/>
</dbReference>
<proteinExistence type="predicted"/>
<comment type="subunit">
    <text evidence="1">Monomer.</text>
</comment>
<protein>
    <recommendedName>
        <fullName evidence="9">DUF2092 domain-containing protein</fullName>
    </recommendedName>
</protein>
<dbReference type="Pfam" id="PF09865">
    <property type="entry name" value="DUF2092"/>
    <property type="match status" value="1"/>
</dbReference>
<feature type="region of interest" description="Disordered" evidence="5">
    <location>
        <begin position="29"/>
        <end position="53"/>
    </location>
</feature>